<dbReference type="AlphaFoldDB" id="A0A6N9TVL1"/>
<dbReference type="Proteomes" id="UP000469346">
    <property type="component" value="Unassembled WGS sequence"/>
</dbReference>
<gene>
    <name evidence="7" type="ORF">G3N55_06685</name>
</gene>
<reference evidence="7 8" key="1">
    <citation type="submission" date="2020-02" db="EMBL/GenBank/DDBJ databases">
        <title>Comparative genomics of sulfur disproportionating microorganisms.</title>
        <authorList>
            <person name="Ward L.M."/>
            <person name="Bertran E."/>
            <person name="Johnston D.T."/>
        </authorList>
    </citation>
    <scope>NUCLEOTIDE SEQUENCE [LARGE SCALE GENOMIC DNA]</scope>
    <source>
        <strain evidence="7 8">DSM 100025</strain>
    </source>
</reference>
<feature type="domain" description="F420-non-reducing hydrogenase iron-sulfur subunit D" evidence="6">
    <location>
        <begin position="7"/>
        <end position="128"/>
    </location>
</feature>
<dbReference type="GO" id="GO:0016491">
    <property type="term" value="F:oxidoreductase activity"/>
    <property type="evidence" value="ECO:0007669"/>
    <property type="project" value="UniProtKB-KW"/>
</dbReference>
<dbReference type="RefSeq" id="WP_163298664.1">
    <property type="nucleotide sequence ID" value="NZ_JAAGRR010000063.1"/>
</dbReference>
<evidence type="ECO:0000256" key="5">
    <source>
        <dbReference type="SAM" id="MobiDB-lite"/>
    </source>
</evidence>
<dbReference type="GO" id="GO:0051536">
    <property type="term" value="F:iron-sulfur cluster binding"/>
    <property type="evidence" value="ECO:0007669"/>
    <property type="project" value="UniProtKB-KW"/>
</dbReference>
<comment type="caution">
    <text evidence="7">The sequence shown here is derived from an EMBL/GenBank/DDBJ whole genome shotgun (WGS) entry which is preliminary data.</text>
</comment>
<evidence type="ECO:0000256" key="2">
    <source>
        <dbReference type="ARBA" id="ARBA00023002"/>
    </source>
</evidence>
<keyword evidence="1" id="KW-0479">Metal-binding</keyword>
<keyword evidence="8" id="KW-1185">Reference proteome</keyword>
<evidence type="ECO:0000256" key="3">
    <source>
        <dbReference type="ARBA" id="ARBA00023004"/>
    </source>
</evidence>
<evidence type="ECO:0000313" key="8">
    <source>
        <dbReference type="Proteomes" id="UP000469346"/>
    </source>
</evidence>
<dbReference type="InterPro" id="IPR003813">
    <property type="entry name" value="MvhD/FlpD"/>
</dbReference>
<dbReference type="GO" id="GO:0046872">
    <property type="term" value="F:metal ion binding"/>
    <property type="evidence" value="ECO:0007669"/>
    <property type="project" value="UniProtKB-KW"/>
</dbReference>
<evidence type="ECO:0000313" key="7">
    <source>
        <dbReference type="EMBL" id="NDY42526.1"/>
    </source>
</evidence>
<sequence length="201" mass="20639">MPADRRIQGFCCNYTASVSGEALRDAGLLPTGAVLERLPCTGRLEVPAILAAFEAGAEAVFVAGCRLDQCHNKTGSERAARRVKEAKVLLSELGISPDRLEMFFVGRGENEPVVAAAREMAARAARLGPVLPPAAGPEASEPQQAAAGKATAKKPAAKKAAAKKPAARKATTKKAAPKKAASGKAGAKKAAGKAKAKESTK</sequence>
<dbReference type="Pfam" id="PF02662">
    <property type="entry name" value="FlpD"/>
    <property type="match status" value="1"/>
</dbReference>
<evidence type="ECO:0000256" key="4">
    <source>
        <dbReference type="ARBA" id="ARBA00023014"/>
    </source>
</evidence>
<protein>
    <submittedName>
        <fullName evidence="7">Hydrogenase iron-sulfur subunit</fullName>
    </submittedName>
</protein>
<evidence type="ECO:0000256" key="1">
    <source>
        <dbReference type="ARBA" id="ARBA00022723"/>
    </source>
</evidence>
<keyword evidence="3" id="KW-0408">Iron</keyword>
<accession>A0A6N9TVL1</accession>
<keyword evidence="4" id="KW-0411">Iron-sulfur</keyword>
<evidence type="ECO:0000259" key="6">
    <source>
        <dbReference type="Pfam" id="PF02662"/>
    </source>
</evidence>
<keyword evidence="2" id="KW-0560">Oxidoreductase</keyword>
<organism evidence="7 8">
    <name type="scientific">Dissulfurirhabdus thermomarina</name>
    <dbReference type="NCBI Taxonomy" id="1765737"/>
    <lineage>
        <taxon>Bacteria</taxon>
        <taxon>Deltaproteobacteria</taxon>
        <taxon>Dissulfurirhabdaceae</taxon>
        <taxon>Dissulfurirhabdus</taxon>
    </lineage>
</organism>
<proteinExistence type="predicted"/>
<dbReference type="EMBL" id="JAAGRR010000063">
    <property type="protein sequence ID" value="NDY42526.1"/>
    <property type="molecule type" value="Genomic_DNA"/>
</dbReference>
<feature type="compositionally biased region" description="Basic residues" evidence="5">
    <location>
        <begin position="151"/>
        <end position="177"/>
    </location>
</feature>
<feature type="region of interest" description="Disordered" evidence="5">
    <location>
        <begin position="132"/>
        <end position="201"/>
    </location>
</feature>
<name>A0A6N9TVL1_DISTH</name>